<dbReference type="Proteomes" id="UP000005446">
    <property type="component" value="Unassembled WGS sequence"/>
</dbReference>
<organism evidence="1 2">
    <name type="scientific">Glarea lozoyensis (strain ATCC 74030 / MF5533)</name>
    <dbReference type="NCBI Taxonomy" id="1104152"/>
    <lineage>
        <taxon>Eukaryota</taxon>
        <taxon>Fungi</taxon>
        <taxon>Dikarya</taxon>
        <taxon>Ascomycota</taxon>
        <taxon>Pezizomycotina</taxon>
        <taxon>Leotiomycetes</taxon>
        <taxon>Helotiales</taxon>
        <taxon>Helotiaceae</taxon>
        <taxon>Glarea</taxon>
    </lineage>
</organism>
<accession>H0ET70</accession>
<keyword evidence="2" id="KW-1185">Reference proteome</keyword>
<dbReference type="InParanoid" id="H0ET70"/>
<dbReference type="AlphaFoldDB" id="H0ET70"/>
<comment type="caution">
    <text evidence="1">The sequence shown here is derived from an EMBL/GenBank/DDBJ whole genome shotgun (WGS) entry which is preliminary data.</text>
</comment>
<proteinExistence type="predicted"/>
<reference evidence="1 2" key="1">
    <citation type="journal article" date="2012" name="Eukaryot. Cell">
        <title>Genome sequence of the fungus Glarea lozoyensis: the first genome sequence of a species from the Helotiaceae family.</title>
        <authorList>
            <person name="Youssar L."/>
            <person name="Gruening B.A."/>
            <person name="Erxleben A."/>
            <person name="Guenther S."/>
            <person name="Huettel W."/>
        </authorList>
    </citation>
    <scope>NUCLEOTIDE SEQUENCE [LARGE SCALE GENOMIC DNA]</scope>
    <source>
        <strain evidence="2">ATCC 74030 / MF5533</strain>
    </source>
</reference>
<evidence type="ECO:0000313" key="2">
    <source>
        <dbReference type="Proteomes" id="UP000005446"/>
    </source>
</evidence>
<dbReference type="EMBL" id="AGUE01000159">
    <property type="protein sequence ID" value="EHK98273.1"/>
    <property type="molecule type" value="Genomic_DNA"/>
</dbReference>
<dbReference type="HOGENOM" id="CLU_2654721_0_0_1"/>
<gene>
    <name evidence="1" type="ORF">M7I_5925</name>
</gene>
<evidence type="ECO:0000313" key="1">
    <source>
        <dbReference type="EMBL" id="EHK98273.1"/>
    </source>
</evidence>
<name>H0ET70_GLAL7</name>
<sequence>MAASGGLFRCMSSTFASESSMSANSPEGSTYFDSNASGSSKISDMPHFGTFDQKIKSKSSYDFQQRNILSFDEKLL</sequence>
<protein>
    <submittedName>
        <fullName evidence="1">Uncharacterized protein</fullName>
    </submittedName>
</protein>